<proteinExistence type="predicted"/>
<evidence type="ECO:0000256" key="1">
    <source>
        <dbReference type="SAM" id="MobiDB-lite"/>
    </source>
</evidence>
<dbReference type="Proteomes" id="UP000503349">
    <property type="component" value="Chromosome 24"/>
</dbReference>
<evidence type="ECO:0000313" key="3">
    <source>
        <dbReference type="Proteomes" id="UP000503349"/>
    </source>
</evidence>
<dbReference type="AlphaFoldDB" id="A0A6G1QWT9"/>
<feature type="compositionally biased region" description="Basic and acidic residues" evidence="1">
    <location>
        <begin position="32"/>
        <end position="59"/>
    </location>
</feature>
<sequence>MSSWLRHKDSGSQFQMILKPPHALFCSFSHSPETEFSSKNENEERIEGERRMGRQERKIKGVRQCKSV</sequence>
<dbReference type="EMBL" id="CM015735">
    <property type="protein sequence ID" value="KAF3706789.1"/>
    <property type="molecule type" value="Genomic_DNA"/>
</dbReference>
<reference evidence="3" key="2">
    <citation type="submission" date="2019-02" db="EMBL/GenBank/DDBJ databases">
        <title>Opniocepnalus argus Var Kimnra genome.</title>
        <authorList>
            <person name="Zhou C."/>
            <person name="Xiao S."/>
        </authorList>
    </citation>
    <scope>NUCLEOTIDE SEQUENCE [LARGE SCALE GENOMIC DNA]</scope>
</reference>
<name>A0A6G1QWT9_CHAAH</name>
<gene>
    <name evidence="2" type="ORF">EXN66_Car022481</name>
</gene>
<evidence type="ECO:0000313" key="2">
    <source>
        <dbReference type="EMBL" id="KAF3706789.1"/>
    </source>
</evidence>
<feature type="region of interest" description="Disordered" evidence="1">
    <location>
        <begin position="32"/>
        <end position="68"/>
    </location>
</feature>
<organism evidence="2 3">
    <name type="scientific">Channa argus</name>
    <name type="common">Northern snakehead</name>
    <name type="synonym">Ophicephalus argus</name>
    <dbReference type="NCBI Taxonomy" id="215402"/>
    <lineage>
        <taxon>Eukaryota</taxon>
        <taxon>Metazoa</taxon>
        <taxon>Chordata</taxon>
        <taxon>Craniata</taxon>
        <taxon>Vertebrata</taxon>
        <taxon>Euteleostomi</taxon>
        <taxon>Actinopterygii</taxon>
        <taxon>Neopterygii</taxon>
        <taxon>Teleostei</taxon>
        <taxon>Neoteleostei</taxon>
        <taxon>Acanthomorphata</taxon>
        <taxon>Anabantaria</taxon>
        <taxon>Anabantiformes</taxon>
        <taxon>Channoidei</taxon>
        <taxon>Channidae</taxon>
        <taxon>Channa</taxon>
    </lineage>
</organism>
<keyword evidence="3" id="KW-1185">Reference proteome</keyword>
<accession>A0A6G1QWT9</accession>
<reference evidence="2 3" key="1">
    <citation type="submission" date="2019-02" db="EMBL/GenBank/DDBJ databases">
        <title>Opniocepnalus argus genome.</title>
        <authorList>
            <person name="Zhou C."/>
            <person name="Xiao S."/>
        </authorList>
    </citation>
    <scope>NUCLEOTIDE SEQUENCE [LARGE SCALE GENOMIC DNA]</scope>
    <source>
        <strain evidence="2">OARG1902GOOAL</strain>
        <tissue evidence="2">Muscle</tissue>
    </source>
</reference>
<protein>
    <submittedName>
        <fullName evidence="2">Uncharacterized protein</fullName>
    </submittedName>
</protein>